<dbReference type="GO" id="GO:0005113">
    <property type="term" value="F:patched binding"/>
    <property type="evidence" value="ECO:0007669"/>
    <property type="project" value="TreeGrafter"/>
</dbReference>
<evidence type="ECO:0000259" key="1">
    <source>
        <dbReference type="Pfam" id="PF14779"/>
    </source>
</evidence>
<dbReference type="GO" id="GO:0034464">
    <property type="term" value="C:BBSome"/>
    <property type="evidence" value="ECO:0007669"/>
    <property type="project" value="InterPro"/>
</dbReference>
<feature type="domain" description="Bardet-Biedl syndrome 1 N-terminal" evidence="1">
    <location>
        <begin position="7"/>
        <end position="225"/>
    </location>
</feature>
<dbReference type="GO" id="GO:0005119">
    <property type="term" value="F:smoothened binding"/>
    <property type="evidence" value="ECO:0007669"/>
    <property type="project" value="TreeGrafter"/>
</dbReference>
<evidence type="ECO:0000313" key="2">
    <source>
        <dbReference type="EMBL" id="JAP92093.1"/>
    </source>
</evidence>
<dbReference type="GO" id="GO:1905515">
    <property type="term" value="P:non-motile cilium assembly"/>
    <property type="evidence" value="ECO:0007669"/>
    <property type="project" value="InterPro"/>
</dbReference>
<dbReference type="InterPro" id="IPR028784">
    <property type="entry name" value="BBS1"/>
</dbReference>
<gene>
    <name evidence="2" type="ORF">TPC1_16074</name>
</gene>
<feature type="non-terminal residue" evidence="2">
    <location>
        <position position="1"/>
    </location>
</feature>
<dbReference type="InterPro" id="IPR032728">
    <property type="entry name" value="BBS1_N"/>
</dbReference>
<sequence>MAQVQIKTDKVTTESQLITSVDFEGNASKLLCIASEKQLLALTLTDLICNINLPEQPIALHSIRTPPNITKMKELEESLVVVYASFAELYTIENSQFKQTLKFTLPQCQFSAEEQQLFQKFQQKEISYVELQTNLKELSQKQLISDQAQNIITSTQQSIDQNDEITATDILDATNQEQRELTGQCLCFCTRSKLFCILNPDFSQIIFTEKLQNAGIQIQVEGVIQQIEQLKKLDLQQQSQQTEQNTWRASIVTCNNQLVSIRNSKLSQNKIDLYDQMFCFRLDKSIFTINKSIIKNNTRGRAEGEFPLNFRPNFLQKFIAGVGKGFDGFLLLNTKSECCFVDQSGFCKQINFGLKQIEAVWSGFIGQMQFILFVNNGQILVRQLSPKSDFHSTKSDGRLEQQEKKFDVESFDQFHTSQPKAMQNESCQLLQPARAAARAYILQELLMHTQVQQIQQVQTVDKRMICSAHLEGNGPFTLVFQVQNASSEVSEAGILQIDTQLLTQSKSIFIPPLVPGAKKEGYMQLLGAGVPGEAVQSQTLQLRFDDEEINVEVPGFIG</sequence>
<dbReference type="AlphaFoldDB" id="A0A146K5B4"/>
<dbReference type="GO" id="GO:0005815">
    <property type="term" value="C:microtubule organizing center"/>
    <property type="evidence" value="ECO:0007669"/>
    <property type="project" value="TreeGrafter"/>
</dbReference>
<reference evidence="2" key="1">
    <citation type="submission" date="2015-07" db="EMBL/GenBank/DDBJ databases">
        <title>Adaptation to a free-living lifestyle via gene acquisitions in the diplomonad Trepomonas sp. PC1.</title>
        <authorList>
            <person name="Xu F."/>
            <person name="Jerlstrom-Hultqvist J."/>
            <person name="Kolisko M."/>
            <person name="Simpson A.G.B."/>
            <person name="Roger A.J."/>
            <person name="Svard S.G."/>
            <person name="Andersson J.O."/>
        </authorList>
    </citation>
    <scope>NUCLEOTIDE SEQUENCE</scope>
    <source>
        <strain evidence="2">PC1</strain>
    </source>
</reference>
<dbReference type="GO" id="GO:0005930">
    <property type="term" value="C:axoneme"/>
    <property type="evidence" value="ECO:0007669"/>
    <property type="project" value="TreeGrafter"/>
</dbReference>
<dbReference type="PANTHER" id="PTHR20870:SF0">
    <property type="entry name" value="BARDET-BIEDL SYNDROME 1 PROTEIN"/>
    <property type="match status" value="1"/>
</dbReference>
<dbReference type="GO" id="GO:0061512">
    <property type="term" value="P:protein localization to cilium"/>
    <property type="evidence" value="ECO:0007669"/>
    <property type="project" value="TreeGrafter"/>
</dbReference>
<dbReference type="EMBL" id="GDID01004513">
    <property type="protein sequence ID" value="JAP92093.1"/>
    <property type="molecule type" value="Transcribed_RNA"/>
</dbReference>
<dbReference type="PANTHER" id="PTHR20870">
    <property type="entry name" value="BARDET-BIEDL SYNDROME 1 PROTEIN"/>
    <property type="match status" value="1"/>
</dbReference>
<proteinExistence type="predicted"/>
<name>A0A146K5B4_9EUKA</name>
<accession>A0A146K5B4</accession>
<organism evidence="2">
    <name type="scientific">Trepomonas sp. PC1</name>
    <dbReference type="NCBI Taxonomy" id="1076344"/>
    <lineage>
        <taxon>Eukaryota</taxon>
        <taxon>Metamonada</taxon>
        <taxon>Diplomonadida</taxon>
        <taxon>Hexamitidae</taxon>
        <taxon>Hexamitinae</taxon>
        <taxon>Trepomonas</taxon>
    </lineage>
</organism>
<dbReference type="Pfam" id="PF14779">
    <property type="entry name" value="BBS1"/>
    <property type="match status" value="1"/>
</dbReference>
<protein>
    <recommendedName>
        <fullName evidence="1">Bardet-Biedl syndrome 1 N-terminal domain-containing protein</fullName>
    </recommendedName>
</protein>